<dbReference type="PANTHER" id="PTHR18964">
    <property type="entry name" value="ROK (REPRESSOR, ORF, KINASE) FAMILY"/>
    <property type="match status" value="1"/>
</dbReference>
<name>A0A0F0KME1_9MICO</name>
<comment type="similarity">
    <text evidence="1">Belongs to the ROK (NagC/XylR) family.</text>
</comment>
<proteinExistence type="inferred from homology"/>
<dbReference type="OrthoDB" id="37575at2"/>
<dbReference type="Proteomes" id="UP000033725">
    <property type="component" value="Unassembled WGS sequence"/>
</dbReference>
<comment type="caution">
    <text evidence="2">The sequence shown here is derived from an EMBL/GenBank/DDBJ whole genome shotgun (WGS) entry which is preliminary data.</text>
</comment>
<keyword evidence="2" id="KW-0808">Transferase</keyword>
<dbReference type="InterPro" id="IPR000600">
    <property type="entry name" value="ROK"/>
</dbReference>
<dbReference type="Gene3D" id="3.30.420.40">
    <property type="match status" value="2"/>
</dbReference>
<accession>A0A0F0KME1</accession>
<dbReference type="SUPFAM" id="SSF53067">
    <property type="entry name" value="Actin-like ATPase domain"/>
    <property type="match status" value="1"/>
</dbReference>
<dbReference type="GO" id="GO:0004340">
    <property type="term" value="F:glucokinase activity"/>
    <property type="evidence" value="ECO:0007669"/>
    <property type="project" value="UniProtKB-EC"/>
</dbReference>
<dbReference type="EC" id="2.7.1.2" evidence="2"/>
<dbReference type="InterPro" id="IPR043129">
    <property type="entry name" value="ATPase_NBD"/>
</dbReference>
<keyword evidence="2" id="KW-0418">Kinase</keyword>
<sequence>MAEVSAGLGTGRASVSAVLDFAWTAGEFTASEAMAATSLTRSTAIDAIDTLVGAEVLRELPNARAAGTYRAGRPSRRFVLPADLGVVIGVDAGDTHLAVTVADLLDETLVHHRVEFDPTQTVSERRATILERLGDALEEAEVDRDRVLAVCVGVAAPVNRDGISPPHPEGFWERTNPGLAEALQDWAPVVQIKNDAQLAAIAEGAEGAAIGCRDYVALLASERFGGGVVVDGHVLHGAHGGVGEGVVFDHIVGVGSAFGLRYAVQDQVRAAVDSGEIAHDSAVGRLVGTRRIDPRLVLTLAASGDHDAVLITSRVGATVARIVGVLGSMYDPARVIVCGAVAESIEPVLTAARRILPQELHLPAPEILASTLGAEVVSRGAVVTARRAAREHAVPRLAEERLRTSA</sequence>
<protein>
    <submittedName>
        <fullName evidence="2">Glucokinase</fullName>
        <ecNumber evidence="2">2.7.1.2</ecNumber>
    </submittedName>
</protein>
<dbReference type="EMBL" id="JYIV01000026">
    <property type="protein sequence ID" value="KJL22067.1"/>
    <property type="molecule type" value="Genomic_DNA"/>
</dbReference>
<dbReference type="PANTHER" id="PTHR18964:SF149">
    <property type="entry name" value="BIFUNCTIONAL UDP-N-ACETYLGLUCOSAMINE 2-EPIMERASE_N-ACETYLMANNOSAMINE KINASE"/>
    <property type="match status" value="1"/>
</dbReference>
<evidence type="ECO:0000313" key="3">
    <source>
        <dbReference type="Proteomes" id="UP000033725"/>
    </source>
</evidence>
<evidence type="ECO:0000313" key="2">
    <source>
        <dbReference type="EMBL" id="KJL22067.1"/>
    </source>
</evidence>
<gene>
    <name evidence="2" type="primary">glcK_1</name>
    <name evidence="2" type="ORF">RN51_01946</name>
</gene>
<evidence type="ECO:0000256" key="1">
    <source>
        <dbReference type="ARBA" id="ARBA00006479"/>
    </source>
</evidence>
<dbReference type="PATRIC" id="fig|82380.10.peg.1957"/>
<organism evidence="2 3">
    <name type="scientific">Microbacterium oxydans</name>
    <dbReference type="NCBI Taxonomy" id="82380"/>
    <lineage>
        <taxon>Bacteria</taxon>
        <taxon>Bacillati</taxon>
        <taxon>Actinomycetota</taxon>
        <taxon>Actinomycetes</taxon>
        <taxon>Micrococcales</taxon>
        <taxon>Microbacteriaceae</taxon>
        <taxon>Microbacterium</taxon>
    </lineage>
</organism>
<dbReference type="AlphaFoldDB" id="A0A0F0KME1"/>
<dbReference type="Pfam" id="PF00480">
    <property type="entry name" value="ROK"/>
    <property type="match status" value="1"/>
</dbReference>
<reference evidence="2 3" key="1">
    <citation type="submission" date="2015-02" db="EMBL/GenBank/DDBJ databases">
        <title>Draft genome sequences of ten Microbacterium spp. with emphasis on heavy metal contaminated environments.</title>
        <authorList>
            <person name="Corretto E."/>
        </authorList>
    </citation>
    <scope>NUCLEOTIDE SEQUENCE [LARGE SCALE GENOMIC DNA]</scope>
    <source>
        <strain evidence="2 3">BEL163</strain>
    </source>
</reference>
<dbReference type="RefSeq" id="WP_045263841.1">
    <property type="nucleotide sequence ID" value="NZ_JYIV01000026.1"/>
</dbReference>